<dbReference type="Proteomes" id="UP000176998">
    <property type="component" value="Unassembled WGS sequence"/>
</dbReference>
<name>A0A1G4B116_9PEZI</name>
<proteinExistence type="predicted"/>
<gene>
    <name evidence="3" type="ORF">CORC01_09505</name>
</gene>
<reference evidence="3 4" key="1">
    <citation type="submission" date="2016-09" db="EMBL/GenBank/DDBJ databases">
        <authorList>
            <person name="Capua I."/>
            <person name="De Benedictis P."/>
            <person name="Joannis T."/>
            <person name="Lombin L.H."/>
            <person name="Cattoli G."/>
        </authorList>
    </citation>
    <scope>NUCLEOTIDE SEQUENCE [LARGE SCALE GENOMIC DNA]</scope>
    <source>
        <strain evidence="3 4">IMI 309357</strain>
    </source>
</reference>
<dbReference type="EMBL" id="MJBS01000087">
    <property type="protein sequence ID" value="OHE95118.1"/>
    <property type="molecule type" value="Genomic_DNA"/>
</dbReference>
<feature type="region of interest" description="Disordered" evidence="1">
    <location>
        <begin position="1"/>
        <end position="52"/>
    </location>
</feature>
<sequence>MAIQSRNDELPMNHAEKGDVTPQRPGSSIHPESLDSYQQHPGTPRSPLLSPLIGSPEPYLTLPYLTSPLRVLDIRRPSVPSTDPATTETTTPRASLHLPSMAIFSAVPPPDVIDHQTPNDVVPPPQSQTPVAAHVAAQSATAGSVDIEAWTVSALEALSVSPVARGTGTPLAINLDEQVQKASAAAAVTIAAEATTTIQQTPIRRPLSRRDSQKKREQLLKGNEGSRARRRWENDRLIGVPNVQPPLPSDWEVHPTYPVQVVPYQVAQYWDTGLRQRIEEKTAKLQAQRKKQQRKDGSATGLAVGEVPRDLRDTAKRTPAVRGWVRVLEEPVRSFLKERSEASDAEGDSEDEEIVFVGRKGMASAGKGWKKARREVGSEKVDDGMVFDSLGDDESASFKYGSPTPP</sequence>
<evidence type="ECO:0000313" key="4">
    <source>
        <dbReference type="Proteomes" id="UP000176998"/>
    </source>
</evidence>
<organism evidence="3 4">
    <name type="scientific">Colletotrichum orchidophilum</name>
    <dbReference type="NCBI Taxonomy" id="1209926"/>
    <lineage>
        <taxon>Eukaryota</taxon>
        <taxon>Fungi</taxon>
        <taxon>Dikarya</taxon>
        <taxon>Ascomycota</taxon>
        <taxon>Pezizomycotina</taxon>
        <taxon>Sordariomycetes</taxon>
        <taxon>Hypocreomycetidae</taxon>
        <taxon>Glomerellales</taxon>
        <taxon>Glomerellaceae</taxon>
        <taxon>Colletotrichum</taxon>
    </lineage>
</organism>
<dbReference type="InterPro" id="IPR025952">
    <property type="entry name" value="R3H-assoc_dom"/>
</dbReference>
<dbReference type="AlphaFoldDB" id="A0A1G4B116"/>
<feature type="compositionally biased region" description="Basic and acidic residues" evidence="1">
    <location>
        <begin position="208"/>
        <end position="228"/>
    </location>
</feature>
<dbReference type="Pfam" id="PF13902">
    <property type="entry name" value="R3H-assoc"/>
    <property type="match status" value="1"/>
</dbReference>
<feature type="compositionally biased region" description="Basic and acidic residues" evidence="1">
    <location>
        <begin position="1"/>
        <end position="19"/>
    </location>
</feature>
<feature type="non-terminal residue" evidence="3">
    <location>
        <position position="406"/>
    </location>
</feature>
<feature type="domain" description="R3H-associated N-terminal" evidence="2">
    <location>
        <begin position="207"/>
        <end position="317"/>
    </location>
</feature>
<comment type="caution">
    <text evidence="3">The sequence shown here is derived from an EMBL/GenBank/DDBJ whole genome shotgun (WGS) entry which is preliminary data.</text>
</comment>
<evidence type="ECO:0000259" key="2">
    <source>
        <dbReference type="Pfam" id="PF13902"/>
    </source>
</evidence>
<dbReference type="RefSeq" id="XP_022472280.1">
    <property type="nucleotide sequence ID" value="XM_022621134.1"/>
</dbReference>
<evidence type="ECO:0000256" key="1">
    <source>
        <dbReference type="SAM" id="MobiDB-lite"/>
    </source>
</evidence>
<dbReference type="GeneID" id="34562644"/>
<keyword evidence="4" id="KW-1185">Reference proteome</keyword>
<feature type="region of interest" description="Disordered" evidence="1">
    <location>
        <begin position="199"/>
        <end position="228"/>
    </location>
</feature>
<accession>A0A1G4B116</accession>
<feature type="region of interest" description="Disordered" evidence="1">
    <location>
        <begin position="384"/>
        <end position="406"/>
    </location>
</feature>
<protein>
    <recommendedName>
        <fullName evidence="2">R3H-associated N-terminal domain-containing protein</fullName>
    </recommendedName>
</protein>
<evidence type="ECO:0000313" key="3">
    <source>
        <dbReference type="EMBL" id="OHE95118.1"/>
    </source>
</evidence>
<dbReference type="OrthoDB" id="10256743at2759"/>